<evidence type="ECO:0000313" key="3">
    <source>
        <dbReference type="Proteomes" id="UP000467840"/>
    </source>
</evidence>
<evidence type="ECO:0000313" key="2">
    <source>
        <dbReference type="EMBL" id="KAF2295247.1"/>
    </source>
</evidence>
<comment type="caution">
    <text evidence="2">The sequence shown here is derived from an EMBL/GenBank/DDBJ whole genome shotgun (WGS) entry which is preliminary data.</text>
</comment>
<feature type="compositionally biased region" description="Low complexity" evidence="1">
    <location>
        <begin position="1"/>
        <end position="19"/>
    </location>
</feature>
<dbReference type="GO" id="GO:0009507">
    <property type="term" value="C:chloroplast"/>
    <property type="evidence" value="ECO:0007669"/>
    <property type="project" value="TreeGrafter"/>
</dbReference>
<dbReference type="InterPro" id="IPR052832">
    <property type="entry name" value="Starch-Glucan_Phosphatase"/>
</dbReference>
<name>A0A6A6L3K5_HEVBR</name>
<dbReference type="EMBL" id="JAAGAX010000013">
    <property type="protein sequence ID" value="KAF2295247.1"/>
    <property type="molecule type" value="Genomic_DNA"/>
</dbReference>
<dbReference type="PANTHER" id="PTHR46642">
    <property type="entry name" value="DUAL SPECIFICITY PHOSPHATASE, SUBGROUP, CATALYTIC DOMAIN"/>
    <property type="match status" value="1"/>
</dbReference>
<organism evidence="2 3">
    <name type="scientific">Hevea brasiliensis</name>
    <name type="common">Para rubber tree</name>
    <name type="synonym">Siphonia brasiliensis</name>
    <dbReference type="NCBI Taxonomy" id="3981"/>
    <lineage>
        <taxon>Eukaryota</taxon>
        <taxon>Viridiplantae</taxon>
        <taxon>Streptophyta</taxon>
        <taxon>Embryophyta</taxon>
        <taxon>Tracheophyta</taxon>
        <taxon>Spermatophyta</taxon>
        <taxon>Magnoliopsida</taxon>
        <taxon>eudicotyledons</taxon>
        <taxon>Gunneridae</taxon>
        <taxon>Pentapetalae</taxon>
        <taxon>rosids</taxon>
        <taxon>fabids</taxon>
        <taxon>Malpighiales</taxon>
        <taxon>Euphorbiaceae</taxon>
        <taxon>Crotonoideae</taxon>
        <taxon>Micrandreae</taxon>
        <taxon>Hevea</taxon>
    </lineage>
</organism>
<proteinExistence type="predicted"/>
<dbReference type="GO" id="GO:0019203">
    <property type="term" value="F:carbohydrate phosphatase activity"/>
    <property type="evidence" value="ECO:0007669"/>
    <property type="project" value="TreeGrafter"/>
</dbReference>
<protein>
    <submittedName>
        <fullName evidence="2">Uncharacterized protein</fullName>
    </submittedName>
</protein>
<evidence type="ECO:0000256" key="1">
    <source>
        <dbReference type="SAM" id="MobiDB-lite"/>
    </source>
</evidence>
<dbReference type="PANTHER" id="PTHR46642:SF3">
    <property type="entry name" value="PHOSPHOGLUCAN PHOSPHATASE DSP4, CHLOROPLASTIC"/>
    <property type="match status" value="1"/>
</dbReference>
<sequence length="72" mass="7846">MAIKAISSSASSADTSGSDVIEDKGKSDVYSHNMTEAMGAHNLTLKDVDKLRKIGVKTIFFLQQDPDLEYPK</sequence>
<gene>
    <name evidence="2" type="ORF">GH714_032292</name>
</gene>
<dbReference type="AlphaFoldDB" id="A0A6A6L3K5"/>
<accession>A0A6A6L3K5</accession>
<keyword evidence="3" id="KW-1185">Reference proteome</keyword>
<dbReference type="GO" id="GO:2001070">
    <property type="term" value="F:starch binding"/>
    <property type="evidence" value="ECO:0007669"/>
    <property type="project" value="TreeGrafter"/>
</dbReference>
<dbReference type="Proteomes" id="UP000467840">
    <property type="component" value="Chromosome 7"/>
</dbReference>
<reference evidence="2 3" key="1">
    <citation type="journal article" date="2020" name="Mol. Plant">
        <title>The Chromosome-Based Rubber Tree Genome Provides New Insights into Spurge Genome Evolution and Rubber Biosynthesis.</title>
        <authorList>
            <person name="Liu J."/>
            <person name="Shi C."/>
            <person name="Shi C.C."/>
            <person name="Li W."/>
            <person name="Zhang Q.J."/>
            <person name="Zhang Y."/>
            <person name="Li K."/>
            <person name="Lu H.F."/>
            <person name="Shi C."/>
            <person name="Zhu S.T."/>
            <person name="Xiao Z.Y."/>
            <person name="Nan H."/>
            <person name="Yue Y."/>
            <person name="Zhu X.G."/>
            <person name="Wu Y."/>
            <person name="Hong X.N."/>
            <person name="Fan G.Y."/>
            <person name="Tong Y."/>
            <person name="Zhang D."/>
            <person name="Mao C.L."/>
            <person name="Liu Y.L."/>
            <person name="Hao S.J."/>
            <person name="Liu W.Q."/>
            <person name="Lv M.Q."/>
            <person name="Zhang H.B."/>
            <person name="Liu Y."/>
            <person name="Hu-Tang G.R."/>
            <person name="Wang J.P."/>
            <person name="Wang J.H."/>
            <person name="Sun Y.H."/>
            <person name="Ni S.B."/>
            <person name="Chen W.B."/>
            <person name="Zhang X.C."/>
            <person name="Jiao Y.N."/>
            <person name="Eichler E.E."/>
            <person name="Li G.H."/>
            <person name="Liu X."/>
            <person name="Gao L.Z."/>
        </authorList>
    </citation>
    <scope>NUCLEOTIDE SEQUENCE [LARGE SCALE GENOMIC DNA]</scope>
    <source>
        <strain evidence="3">cv. GT1</strain>
        <tissue evidence="2">Leaf</tissue>
    </source>
</reference>
<feature type="region of interest" description="Disordered" evidence="1">
    <location>
        <begin position="1"/>
        <end position="25"/>
    </location>
</feature>
<dbReference type="GO" id="GO:0005983">
    <property type="term" value="P:starch catabolic process"/>
    <property type="evidence" value="ECO:0007669"/>
    <property type="project" value="TreeGrafter"/>
</dbReference>